<evidence type="ECO:0000313" key="1">
    <source>
        <dbReference type="EMBL" id="SDK81227.1"/>
    </source>
</evidence>
<dbReference type="OrthoDB" id="9789432at2"/>
<gene>
    <name evidence="1" type="ORF">SAMN05192566_2529</name>
</gene>
<dbReference type="Proteomes" id="UP000198629">
    <property type="component" value="Unassembled WGS sequence"/>
</dbReference>
<accession>A0A1G9EYG7</accession>
<dbReference type="Pfam" id="PF08897">
    <property type="entry name" value="DUF1841"/>
    <property type="match status" value="1"/>
</dbReference>
<name>A0A1G9EYG7_9PROT</name>
<dbReference type="STRING" id="492660.SAMN05192566_2529"/>
<evidence type="ECO:0000313" key="2">
    <source>
        <dbReference type="Proteomes" id="UP000198629"/>
    </source>
</evidence>
<sequence>MALFNPSRDEVRQFFFDAWQKFRQQQALTDLEKMAVGIMHAHPEYHTLLDQPEHYLQQAYYPEMGETNPFLHMSLHLSIQEQISINQPPGITQAYGKLCTRYREEHEAQHALLECLAETIWLAQRNQTGLDATHYLQLIEQRAGIAPST</sequence>
<dbReference type="InterPro" id="IPR014993">
    <property type="entry name" value="DUF1841"/>
</dbReference>
<protein>
    <recommendedName>
        <fullName evidence="3">DUF1841 domain-containing protein</fullName>
    </recommendedName>
</protein>
<keyword evidence="2" id="KW-1185">Reference proteome</keyword>
<reference evidence="2" key="1">
    <citation type="submission" date="2016-10" db="EMBL/GenBank/DDBJ databases">
        <authorList>
            <person name="Varghese N."/>
            <person name="Submissions S."/>
        </authorList>
    </citation>
    <scope>NUCLEOTIDE SEQUENCE [LARGE SCALE GENOMIC DNA]</scope>
    <source>
        <strain evidence="2">CBMB127</strain>
    </source>
</reference>
<dbReference type="RefSeq" id="WP_091472592.1">
    <property type="nucleotide sequence ID" value="NZ_FNFX01000005.1"/>
</dbReference>
<evidence type="ECO:0008006" key="3">
    <source>
        <dbReference type="Google" id="ProtNLM"/>
    </source>
</evidence>
<dbReference type="AlphaFoldDB" id="A0A1G9EYG7"/>
<dbReference type="EMBL" id="FNFX01000005">
    <property type="protein sequence ID" value="SDK81227.1"/>
    <property type="molecule type" value="Genomic_DNA"/>
</dbReference>
<organism evidence="1 2">
    <name type="scientific">Methylophilus rhizosphaerae</name>
    <dbReference type="NCBI Taxonomy" id="492660"/>
    <lineage>
        <taxon>Bacteria</taxon>
        <taxon>Pseudomonadati</taxon>
        <taxon>Pseudomonadota</taxon>
        <taxon>Betaproteobacteria</taxon>
        <taxon>Nitrosomonadales</taxon>
        <taxon>Methylophilaceae</taxon>
        <taxon>Methylophilus</taxon>
    </lineage>
</organism>
<proteinExistence type="predicted"/>